<dbReference type="InterPro" id="IPR023366">
    <property type="entry name" value="ATP_synth_asu-like_sf"/>
</dbReference>
<keyword evidence="6" id="KW-0686">Riboflavin biosynthesis</keyword>
<dbReference type="PATRIC" id="fig|989403.3.peg.3616"/>
<dbReference type="GO" id="GO:0004746">
    <property type="term" value="F:riboflavin synthase activity"/>
    <property type="evidence" value="ECO:0007669"/>
    <property type="project" value="UniProtKB-UniRule"/>
</dbReference>
<evidence type="ECO:0000256" key="4">
    <source>
        <dbReference type="ARBA" id="ARBA00012827"/>
    </source>
</evidence>
<dbReference type="EMBL" id="LMCB01000044">
    <property type="protein sequence ID" value="KZL16748.1"/>
    <property type="molecule type" value="Genomic_DNA"/>
</dbReference>
<evidence type="ECO:0000256" key="5">
    <source>
        <dbReference type="ARBA" id="ARBA00013950"/>
    </source>
</evidence>
<name>A0A161VBJ6_9HYPH</name>
<evidence type="ECO:0000256" key="7">
    <source>
        <dbReference type="ARBA" id="ARBA00022679"/>
    </source>
</evidence>
<dbReference type="NCBIfam" id="TIGR00187">
    <property type="entry name" value="ribE"/>
    <property type="match status" value="1"/>
</dbReference>
<dbReference type="PIRSF" id="PIRSF000498">
    <property type="entry name" value="Riboflavin_syn_A"/>
    <property type="match status" value="1"/>
</dbReference>
<dbReference type="CDD" id="cd00402">
    <property type="entry name" value="Riboflavin_synthase_like"/>
    <property type="match status" value="1"/>
</dbReference>
<comment type="pathway">
    <text evidence="3">Cofactor biosynthesis; riboflavin biosynthesis; riboflavin from 2-hydroxy-3-oxobutyl phosphate and 5-amino-6-(D-ribitylamino)uracil: step 2/2.</text>
</comment>
<keyword evidence="7 12" id="KW-0808">Transferase</keyword>
<dbReference type="AlphaFoldDB" id="A0A161VBJ6"/>
<dbReference type="Proteomes" id="UP000076577">
    <property type="component" value="Unassembled WGS sequence"/>
</dbReference>
<reference evidence="12 13" key="1">
    <citation type="journal article" date="2016" name="Front. Microbiol.">
        <title>Comparative Genomic Analysis Reveals a Diverse Repertoire of Genes Involved in Prokaryote-Eukaryote Interactions within the Pseudovibrio Genus.</title>
        <authorList>
            <person name="Romano S."/>
            <person name="Fernandez-Guerra A."/>
            <person name="Reen F.J."/>
            <person name="Glockner F.O."/>
            <person name="Crowley S.P."/>
            <person name="O'Sullivan O."/>
            <person name="Cotter P.D."/>
            <person name="Adams C."/>
            <person name="Dobson A.D."/>
            <person name="O'Gara F."/>
        </authorList>
    </citation>
    <scope>NUCLEOTIDE SEQUENCE [LARGE SCALE GENOMIC DNA]</scope>
    <source>
        <strain evidence="12 13">Ad2</strain>
    </source>
</reference>
<sequence length="207" mass="22376">MFTGIVSDVGTILQLEKIAAGQRAKIGTVYDPDGIEIGASIACSGVCHTVVSKGRDKDQNWFCVESAAETLALTTVANWRVGQRINLERSLSMGAELGGHLVLGHADGKAKIVEHTQHPESVYLKFECAPEFARFIPKKGSVALDGTSLTVNEAEGNTFSVFLIPHTLEVTTWSDRAQGDEVNLEVDMMARYVARLAEFPSLAEIAK</sequence>
<dbReference type="InterPro" id="IPR026017">
    <property type="entry name" value="Lumazine-bd_dom"/>
</dbReference>
<dbReference type="PROSITE" id="PS51177">
    <property type="entry name" value="LUMAZINE_BIND"/>
    <property type="match status" value="2"/>
</dbReference>
<dbReference type="Gene3D" id="2.40.30.20">
    <property type="match status" value="2"/>
</dbReference>
<evidence type="ECO:0000259" key="11">
    <source>
        <dbReference type="PROSITE" id="PS51177"/>
    </source>
</evidence>
<dbReference type="STRING" id="989403.SAMN05421798_104145"/>
<keyword evidence="8" id="KW-0677">Repeat</keyword>
<dbReference type="SUPFAM" id="SSF63380">
    <property type="entry name" value="Riboflavin synthase domain-like"/>
    <property type="match status" value="2"/>
</dbReference>
<dbReference type="InterPro" id="IPR017938">
    <property type="entry name" value="Riboflavin_synthase-like_b-brl"/>
</dbReference>
<dbReference type="RefSeq" id="WP_068008391.1">
    <property type="nucleotide sequence ID" value="NZ_FOFM01000004.1"/>
</dbReference>
<evidence type="ECO:0000256" key="2">
    <source>
        <dbReference type="ARBA" id="ARBA00002803"/>
    </source>
</evidence>
<evidence type="ECO:0000313" key="13">
    <source>
        <dbReference type="Proteomes" id="UP000076577"/>
    </source>
</evidence>
<organism evidence="12 13">
    <name type="scientific">Pseudovibrio axinellae</name>
    <dbReference type="NCBI Taxonomy" id="989403"/>
    <lineage>
        <taxon>Bacteria</taxon>
        <taxon>Pseudomonadati</taxon>
        <taxon>Pseudomonadota</taxon>
        <taxon>Alphaproteobacteria</taxon>
        <taxon>Hyphomicrobiales</taxon>
        <taxon>Stappiaceae</taxon>
        <taxon>Pseudovibrio</taxon>
    </lineage>
</organism>
<evidence type="ECO:0000256" key="8">
    <source>
        <dbReference type="ARBA" id="ARBA00022737"/>
    </source>
</evidence>
<comment type="caution">
    <text evidence="12">The sequence shown here is derived from an EMBL/GenBank/DDBJ whole genome shotgun (WGS) entry which is preliminary data.</text>
</comment>
<dbReference type="PANTHER" id="PTHR21098">
    <property type="entry name" value="RIBOFLAVIN SYNTHASE ALPHA CHAIN"/>
    <property type="match status" value="1"/>
</dbReference>
<feature type="repeat" description="Lumazine-binding" evidence="10">
    <location>
        <begin position="1"/>
        <end position="100"/>
    </location>
</feature>
<dbReference type="EC" id="2.5.1.9" evidence="4 9"/>
<dbReference type="FunFam" id="2.40.30.20:FF:000004">
    <property type="entry name" value="Riboflavin synthase, alpha subunit"/>
    <property type="match status" value="1"/>
</dbReference>
<evidence type="ECO:0000256" key="3">
    <source>
        <dbReference type="ARBA" id="ARBA00004887"/>
    </source>
</evidence>
<keyword evidence="13" id="KW-1185">Reference proteome</keyword>
<dbReference type="NCBIfam" id="NF006767">
    <property type="entry name" value="PRK09289.1"/>
    <property type="match status" value="1"/>
</dbReference>
<gene>
    <name evidence="12" type="primary">ribE</name>
    <name evidence="12" type="ORF">PsAD2_03365</name>
</gene>
<comment type="catalytic activity">
    <reaction evidence="1">
        <text>2 6,7-dimethyl-8-(1-D-ribityl)lumazine + H(+) = 5-amino-6-(D-ribitylamino)uracil + riboflavin</text>
        <dbReference type="Rhea" id="RHEA:20772"/>
        <dbReference type="ChEBI" id="CHEBI:15378"/>
        <dbReference type="ChEBI" id="CHEBI:15934"/>
        <dbReference type="ChEBI" id="CHEBI:57986"/>
        <dbReference type="ChEBI" id="CHEBI:58201"/>
        <dbReference type="EC" id="2.5.1.9"/>
    </reaction>
</comment>
<dbReference type="OrthoDB" id="9788537at2"/>
<evidence type="ECO:0000256" key="1">
    <source>
        <dbReference type="ARBA" id="ARBA00000968"/>
    </source>
</evidence>
<accession>A0A161VBJ6</accession>
<dbReference type="Pfam" id="PF00677">
    <property type="entry name" value="Lum_binding"/>
    <property type="match status" value="2"/>
</dbReference>
<evidence type="ECO:0000313" key="12">
    <source>
        <dbReference type="EMBL" id="KZL16748.1"/>
    </source>
</evidence>
<dbReference type="PANTHER" id="PTHR21098:SF12">
    <property type="entry name" value="RIBOFLAVIN SYNTHASE"/>
    <property type="match status" value="1"/>
</dbReference>
<proteinExistence type="predicted"/>
<evidence type="ECO:0000256" key="10">
    <source>
        <dbReference type="PROSITE-ProRule" id="PRU00524"/>
    </source>
</evidence>
<dbReference type="GO" id="GO:0009231">
    <property type="term" value="P:riboflavin biosynthetic process"/>
    <property type="evidence" value="ECO:0007669"/>
    <property type="project" value="UniProtKB-KW"/>
</dbReference>
<dbReference type="InterPro" id="IPR001783">
    <property type="entry name" value="Lumazine-bd"/>
</dbReference>
<evidence type="ECO:0000256" key="6">
    <source>
        <dbReference type="ARBA" id="ARBA00022619"/>
    </source>
</evidence>
<comment type="function">
    <text evidence="2">Catalyzes the dismutation of two molecules of 6,7-dimethyl-8-ribityllumazine, resulting in the formation of riboflavin and 5-amino-6-(D-ribitylamino)uracil.</text>
</comment>
<protein>
    <recommendedName>
        <fullName evidence="5 9">Riboflavin synthase</fullName>
        <ecNumber evidence="4 9">2.5.1.9</ecNumber>
    </recommendedName>
</protein>
<evidence type="ECO:0000256" key="9">
    <source>
        <dbReference type="NCBIfam" id="TIGR00187"/>
    </source>
</evidence>
<feature type="repeat" description="Lumazine-binding" evidence="10">
    <location>
        <begin position="101"/>
        <end position="197"/>
    </location>
</feature>
<feature type="domain" description="Lumazine-binding" evidence="11">
    <location>
        <begin position="1"/>
        <end position="100"/>
    </location>
</feature>
<feature type="domain" description="Lumazine-binding" evidence="11">
    <location>
        <begin position="101"/>
        <end position="197"/>
    </location>
</feature>